<name>A0A162JQN9_CORFA</name>
<evidence type="ECO:0000313" key="4">
    <source>
        <dbReference type="Proteomes" id="UP000076744"/>
    </source>
</evidence>
<dbReference type="GeneID" id="30017727"/>
<dbReference type="RefSeq" id="XP_018707808.1">
    <property type="nucleotide sequence ID" value="XM_018845042.1"/>
</dbReference>
<reference evidence="3 4" key="1">
    <citation type="journal article" date="2016" name="Genome Biol. Evol.">
        <title>Divergent and convergent evolution of fungal pathogenicity.</title>
        <authorList>
            <person name="Shang Y."/>
            <person name="Xiao G."/>
            <person name="Zheng P."/>
            <person name="Cen K."/>
            <person name="Zhan S."/>
            <person name="Wang C."/>
        </authorList>
    </citation>
    <scope>NUCLEOTIDE SEQUENCE [LARGE SCALE GENOMIC DNA]</scope>
    <source>
        <strain evidence="3 4">ARSEF 2679</strain>
    </source>
</reference>
<dbReference type="PROSITE" id="PS50181">
    <property type="entry name" value="FBOX"/>
    <property type="match status" value="1"/>
</dbReference>
<evidence type="ECO:0000313" key="3">
    <source>
        <dbReference type="EMBL" id="OAA72362.1"/>
    </source>
</evidence>
<feature type="region of interest" description="Disordered" evidence="1">
    <location>
        <begin position="460"/>
        <end position="501"/>
    </location>
</feature>
<dbReference type="EMBL" id="AZHB01000002">
    <property type="protein sequence ID" value="OAA72362.1"/>
    <property type="molecule type" value="Genomic_DNA"/>
</dbReference>
<dbReference type="AlphaFoldDB" id="A0A162JQN9"/>
<accession>A0A162JQN9</accession>
<dbReference type="STRING" id="1081104.A0A162JQN9"/>
<comment type="caution">
    <text evidence="3">The sequence shown here is derived from an EMBL/GenBank/DDBJ whole genome shotgun (WGS) entry which is preliminary data.</text>
</comment>
<evidence type="ECO:0000259" key="2">
    <source>
        <dbReference type="PROSITE" id="PS50181"/>
    </source>
</evidence>
<protein>
    <submittedName>
        <fullName evidence="3">F-box domain, cyclin-like protein</fullName>
    </submittedName>
</protein>
<proteinExistence type="predicted"/>
<dbReference type="OrthoDB" id="5279008at2759"/>
<dbReference type="Proteomes" id="UP000076744">
    <property type="component" value="Unassembled WGS sequence"/>
</dbReference>
<gene>
    <name evidence="3" type="ORF">ISF_01435</name>
</gene>
<feature type="domain" description="F-box" evidence="2">
    <location>
        <begin position="12"/>
        <end position="60"/>
    </location>
</feature>
<sequence>MDVDVAYDQSRLSPLLQLPLELLLRISYHLTTVELGQLRLTCGHIEKSLFPSFAREFFRLKQFNLTEFSLTALVAISRSRLAPHLRYLHIGLESISHARRFHGSRSQAANYRHDRLHTEHWILSTTGQDVVLLAEALRGLPNLEDVVVRDANSSRRSRDGLGATWKSYGDTTFTQQTESPLVNGAAASYDEFASWKVFVKTLQALAAADSRVSGIELLLRRHGVPWTGTFYVPDYLKPTMLPVLARLRKLHLVIGDDYHDPWAPTAFKGYTTSFDLRRFLSYVPNLRDFRFNGYRSEPPVFTMFLEWLATEEGEPLPLADANNTDAEERAIMEASPPAVGFPFLTRLSLGRILIDPGMLERLLRKFAPTLEDLALWEVTLAAEQKQELQVWRSLWSRLAAPESKLDLHRLKVGRQKFSHRTTTEVLPSARFRNGRGEVQYTGPDWRSFAREQLETAVIERYEPPPVVGLQQQGADNSEDDDDGEDDDGEGEDDEIDDDEED</sequence>
<dbReference type="InterPro" id="IPR001810">
    <property type="entry name" value="F-box_dom"/>
</dbReference>
<keyword evidence="4" id="KW-1185">Reference proteome</keyword>
<feature type="compositionally biased region" description="Acidic residues" evidence="1">
    <location>
        <begin position="476"/>
        <end position="501"/>
    </location>
</feature>
<evidence type="ECO:0000256" key="1">
    <source>
        <dbReference type="SAM" id="MobiDB-lite"/>
    </source>
</evidence>
<organism evidence="3 4">
    <name type="scientific">Cordyceps fumosorosea (strain ARSEF 2679)</name>
    <name type="common">Isaria fumosorosea</name>
    <dbReference type="NCBI Taxonomy" id="1081104"/>
    <lineage>
        <taxon>Eukaryota</taxon>
        <taxon>Fungi</taxon>
        <taxon>Dikarya</taxon>
        <taxon>Ascomycota</taxon>
        <taxon>Pezizomycotina</taxon>
        <taxon>Sordariomycetes</taxon>
        <taxon>Hypocreomycetidae</taxon>
        <taxon>Hypocreales</taxon>
        <taxon>Cordycipitaceae</taxon>
        <taxon>Cordyceps</taxon>
    </lineage>
</organism>